<evidence type="ECO:0000313" key="1">
    <source>
        <dbReference type="EMBL" id="KAL3289394.1"/>
    </source>
</evidence>
<evidence type="ECO:0000313" key="2">
    <source>
        <dbReference type="Proteomes" id="UP001516400"/>
    </source>
</evidence>
<gene>
    <name evidence="1" type="ORF">HHI36_022824</name>
</gene>
<organism evidence="1 2">
    <name type="scientific">Cryptolaemus montrouzieri</name>
    <dbReference type="NCBI Taxonomy" id="559131"/>
    <lineage>
        <taxon>Eukaryota</taxon>
        <taxon>Metazoa</taxon>
        <taxon>Ecdysozoa</taxon>
        <taxon>Arthropoda</taxon>
        <taxon>Hexapoda</taxon>
        <taxon>Insecta</taxon>
        <taxon>Pterygota</taxon>
        <taxon>Neoptera</taxon>
        <taxon>Endopterygota</taxon>
        <taxon>Coleoptera</taxon>
        <taxon>Polyphaga</taxon>
        <taxon>Cucujiformia</taxon>
        <taxon>Coccinelloidea</taxon>
        <taxon>Coccinellidae</taxon>
        <taxon>Scymninae</taxon>
        <taxon>Scymnini</taxon>
        <taxon>Cryptolaemus</taxon>
    </lineage>
</organism>
<name>A0ABD2PEQ1_9CUCU</name>
<dbReference type="AlphaFoldDB" id="A0ABD2PEQ1"/>
<dbReference type="EMBL" id="JABFTP020000186">
    <property type="protein sequence ID" value="KAL3289394.1"/>
    <property type="molecule type" value="Genomic_DNA"/>
</dbReference>
<keyword evidence="2" id="KW-1185">Reference proteome</keyword>
<accession>A0ABD2PEQ1</accession>
<reference evidence="1 2" key="1">
    <citation type="journal article" date="2021" name="BMC Biol.">
        <title>Horizontally acquired antibacterial genes associated with adaptive radiation of ladybird beetles.</title>
        <authorList>
            <person name="Li H.S."/>
            <person name="Tang X.F."/>
            <person name="Huang Y.H."/>
            <person name="Xu Z.Y."/>
            <person name="Chen M.L."/>
            <person name="Du X.Y."/>
            <person name="Qiu B.Y."/>
            <person name="Chen P.T."/>
            <person name="Zhang W."/>
            <person name="Slipinski A."/>
            <person name="Escalona H.E."/>
            <person name="Waterhouse R.M."/>
            <person name="Zwick A."/>
            <person name="Pang H."/>
        </authorList>
    </citation>
    <scope>NUCLEOTIDE SEQUENCE [LARGE SCALE GENOMIC DNA]</scope>
    <source>
        <strain evidence="1">SYSU2018</strain>
    </source>
</reference>
<sequence length="227" mass="25354">MSSSQPLKGFMNWASVASWFLKPETTCLLTNMANSDKLSSTVCAISTASPIRTLSEEAKNETASKNKEEKTLQAPTIATAIKCTIPKCKCECFIPGTEQLRYCETCKHGWVPHGIPTKERPSRVIYLLQETFGETRKYSRYPRGQGMTKVPLFYRTPHTLLCQSGDNLFQGNPLNLAKYQESVEAQDKFSGEWNRLAINQEQVVVPEECAQKLGEAAVLSPLDPEID</sequence>
<protein>
    <submittedName>
        <fullName evidence="1">Uncharacterized protein</fullName>
    </submittedName>
</protein>
<proteinExistence type="predicted"/>
<dbReference type="Proteomes" id="UP001516400">
    <property type="component" value="Unassembled WGS sequence"/>
</dbReference>
<comment type="caution">
    <text evidence="1">The sequence shown here is derived from an EMBL/GenBank/DDBJ whole genome shotgun (WGS) entry which is preliminary data.</text>
</comment>